<proteinExistence type="inferred from homology"/>
<feature type="domain" description="Casparian strip membrane protein" evidence="9">
    <location>
        <begin position="3"/>
        <end position="160"/>
    </location>
</feature>
<dbReference type="GO" id="GO:0005886">
    <property type="term" value="C:plasma membrane"/>
    <property type="evidence" value="ECO:0007669"/>
    <property type="project" value="UniProtKB-SubCell"/>
</dbReference>
<evidence type="ECO:0000256" key="7">
    <source>
        <dbReference type="ARBA" id="ARBA00023136"/>
    </source>
</evidence>
<dbReference type="EMBL" id="OZ034814">
    <property type="protein sequence ID" value="CAL1358496.1"/>
    <property type="molecule type" value="Genomic_DNA"/>
</dbReference>
<comment type="subcellular location">
    <subcellularLocation>
        <location evidence="1 8">Cell membrane</location>
        <topology evidence="1 8">Multi-pass membrane protein</topology>
    </subcellularLocation>
</comment>
<dbReference type="PROSITE" id="PS51257">
    <property type="entry name" value="PROKAR_LIPOPROTEIN"/>
    <property type="match status" value="1"/>
</dbReference>
<protein>
    <recommendedName>
        <fullName evidence="8">CASP-like protein</fullName>
    </recommendedName>
</protein>
<dbReference type="AlphaFoldDB" id="A0AAV2CQR3"/>
<feature type="transmembrane region" description="Helical" evidence="8">
    <location>
        <begin position="51"/>
        <end position="74"/>
    </location>
</feature>
<evidence type="ECO:0000256" key="2">
    <source>
        <dbReference type="ARBA" id="ARBA00007651"/>
    </source>
</evidence>
<dbReference type="Proteomes" id="UP001497516">
    <property type="component" value="Chromosome 10"/>
</dbReference>
<keyword evidence="5 8" id="KW-0812">Transmembrane</keyword>
<dbReference type="InterPro" id="IPR006702">
    <property type="entry name" value="CASP_dom"/>
</dbReference>
<feature type="transmembrane region" description="Helical" evidence="8">
    <location>
        <begin position="105"/>
        <end position="127"/>
    </location>
</feature>
<evidence type="ECO:0000259" key="9">
    <source>
        <dbReference type="Pfam" id="PF04535"/>
    </source>
</evidence>
<dbReference type="InterPro" id="IPR006459">
    <property type="entry name" value="CASP/CASPL"/>
</dbReference>
<evidence type="ECO:0000313" key="10">
    <source>
        <dbReference type="EMBL" id="CAL1358496.1"/>
    </source>
</evidence>
<evidence type="ECO:0000256" key="3">
    <source>
        <dbReference type="ARBA" id="ARBA00011489"/>
    </source>
</evidence>
<evidence type="ECO:0000256" key="1">
    <source>
        <dbReference type="ARBA" id="ARBA00004651"/>
    </source>
</evidence>
<name>A0AAV2CQR3_9ROSI</name>
<comment type="subunit">
    <text evidence="3 8">Homodimer and heterodimers.</text>
</comment>
<dbReference type="NCBIfam" id="TIGR01569">
    <property type="entry name" value="A_tha_TIGR01569"/>
    <property type="match status" value="1"/>
</dbReference>
<evidence type="ECO:0000256" key="5">
    <source>
        <dbReference type="ARBA" id="ARBA00022692"/>
    </source>
</evidence>
<keyword evidence="4 8" id="KW-1003">Cell membrane</keyword>
<reference evidence="10 11" key="1">
    <citation type="submission" date="2024-04" db="EMBL/GenBank/DDBJ databases">
        <authorList>
            <person name="Fracassetti M."/>
        </authorList>
    </citation>
    <scope>NUCLEOTIDE SEQUENCE [LARGE SCALE GENOMIC DNA]</scope>
</reference>
<gene>
    <name evidence="10" type="ORF">LTRI10_LOCUS6049</name>
</gene>
<evidence type="ECO:0000256" key="6">
    <source>
        <dbReference type="ARBA" id="ARBA00022989"/>
    </source>
</evidence>
<organism evidence="10 11">
    <name type="scientific">Linum trigynum</name>
    <dbReference type="NCBI Taxonomy" id="586398"/>
    <lineage>
        <taxon>Eukaryota</taxon>
        <taxon>Viridiplantae</taxon>
        <taxon>Streptophyta</taxon>
        <taxon>Embryophyta</taxon>
        <taxon>Tracheophyta</taxon>
        <taxon>Spermatophyta</taxon>
        <taxon>Magnoliopsida</taxon>
        <taxon>eudicotyledons</taxon>
        <taxon>Gunneridae</taxon>
        <taxon>Pentapetalae</taxon>
        <taxon>rosids</taxon>
        <taxon>fabids</taxon>
        <taxon>Malpighiales</taxon>
        <taxon>Linaceae</taxon>
        <taxon>Linum</taxon>
    </lineage>
</organism>
<comment type="similarity">
    <text evidence="2 8">Belongs to the Casparian strip membrane proteins (CASP) family.</text>
</comment>
<feature type="transmembrane region" description="Helical" evidence="8">
    <location>
        <begin position="147"/>
        <end position="173"/>
    </location>
</feature>
<accession>A0AAV2CQR3</accession>
<dbReference type="PANTHER" id="PTHR33573">
    <property type="entry name" value="CASP-LIKE PROTEIN 4A4"/>
    <property type="match status" value="1"/>
</dbReference>
<evidence type="ECO:0000313" key="11">
    <source>
        <dbReference type="Proteomes" id="UP001497516"/>
    </source>
</evidence>
<dbReference type="Pfam" id="PF04535">
    <property type="entry name" value="CASP_dom"/>
    <property type="match status" value="1"/>
</dbReference>
<evidence type="ECO:0000256" key="4">
    <source>
        <dbReference type="ARBA" id="ARBA00022475"/>
    </source>
</evidence>
<evidence type="ECO:0000256" key="8">
    <source>
        <dbReference type="RuleBase" id="RU361233"/>
    </source>
</evidence>
<keyword evidence="11" id="KW-1185">Reference proteome</keyword>
<keyword evidence="6 8" id="KW-1133">Transmembrane helix</keyword>
<keyword evidence="7 8" id="KW-0472">Membrane</keyword>
<sequence>MKMVVVECGLRVAAVAALVLAACLVGLDSQTKYILFLDKTVTYKNLNSLIALVYVDIAAAAYNLTRLVLTLLMAGRSYRRSASSSSETLLNAPIVSWGGYVLDQVGVYVTFVVTLAALQHCTLVITGEKELQWMKWCNKFTRFCLQIGGGLFCNFLACILMALLSFVSGFHLFRLYSPTRFLRLKKMSTTPPPPPPPTAAAAL</sequence>
<comment type="caution">
    <text evidence="8">Lacks conserved residue(s) required for the propagation of feature annotation.</text>
</comment>
<dbReference type="PANTHER" id="PTHR33573:SF30">
    <property type="entry name" value="CASP-LIKE PROTEIN 2C1-RELATED"/>
    <property type="match status" value="1"/>
</dbReference>